<keyword evidence="2" id="KW-1185">Reference proteome</keyword>
<comment type="caution">
    <text evidence="1">The sequence shown here is derived from an EMBL/GenBank/DDBJ whole genome shotgun (WGS) entry which is preliminary data.</text>
</comment>
<dbReference type="InterPro" id="IPR013877">
    <property type="entry name" value="YAP-bd/ALF4/Glomulin"/>
</dbReference>
<dbReference type="Pfam" id="PF08568">
    <property type="entry name" value="Kinetochor_Ybp2"/>
    <property type="match status" value="1"/>
</dbReference>
<dbReference type="GO" id="GO:0055105">
    <property type="term" value="F:ubiquitin-protein transferase inhibitor activity"/>
    <property type="evidence" value="ECO:0007669"/>
    <property type="project" value="TreeGrafter"/>
</dbReference>
<dbReference type="PANTHER" id="PTHR15430">
    <property type="entry name" value="GLOMULIN"/>
    <property type="match status" value="1"/>
</dbReference>
<accession>A0A8H7BZF1</accession>
<name>A0A8H7BZF1_9FUNG</name>
<protein>
    <submittedName>
        <fullName evidence="1">Uncharacterized protein</fullName>
    </submittedName>
</protein>
<organism evidence="1 2">
    <name type="scientific">Apophysomyces ossiformis</name>
    <dbReference type="NCBI Taxonomy" id="679940"/>
    <lineage>
        <taxon>Eukaryota</taxon>
        <taxon>Fungi</taxon>
        <taxon>Fungi incertae sedis</taxon>
        <taxon>Mucoromycota</taxon>
        <taxon>Mucoromycotina</taxon>
        <taxon>Mucoromycetes</taxon>
        <taxon>Mucorales</taxon>
        <taxon>Mucorineae</taxon>
        <taxon>Mucoraceae</taxon>
        <taxon>Apophysomyces</taxon>
    </lineage>
</organism>
<dbReference type="OrthoDB" id="5396786at2759"/>
<dbReference type="PANTHER" id="PTHR15430:SF1">
    <property type="entry name" value="GLOMULIN"/>
    <property type="match status" value="1"/>
</dbReference>
<dbReference type="Proteomes" id="UP000605846">
    <property type="component" value="Unassembled WGS sequence"/>
</dbReference>
<proteinExistence type="predicted"/>
<evidence type="ECO:0000313" key="2">
    <source>
        <dbReference type="Proteomes" id="UP000605846"/>
    </source>
</evidence>
<evidence type="ECO:0000313" key="1">
    <source>
        <dbReference type="EMBL" id="KAF7732088.1"/>
    </source>
</evidence>
<gene>
    <name evidence="1" type="ORF">EC973_006343</name>
</gene>
<sequence length="707" mass="81251">MHPSRQHSTVFNTSSENLIPECQLVASINDLKTDVESEVTFMEKLACEMRHSYYAREINGLSNTKTDKCVQFIEHLEYIFGKAKDYYDGASQLNLICTLSEVLLGEDVIGTLPSLSLEETDGDPKLEDYIMDMFGWQIIELLKPFLTTDHGDENTSREMRRVSSELIQRISDRTSWKESIVMAAEQISFLTLSTHYPNEEECVRKAIEYVEFHRLAGQALERAPAKKVPQNFFYPASRCEYDLDLIKNIISEKSSWGCSNRSPNRWDDIVYCMVNTILDFIEFGGNTEISSDDLWEGKLDWETASDDIRQYYLCVFLLTMVFEKVILNLDMDLSKAYKKRYHKSYQVKRAANRMVHLYDGTSTPMLQTVYRCTGTSFDTGRLPNEDGGLSNVTDQQYPLSDLGIISILAMSIYHRCLFRESAKAPGLNLLAVILNGEWIGRNALGTIMKLLTEPQKTTHADKGLLILLLLADIVKVDITLETFENTFREDLSSTQEFPFLRAFQIASSFATMCPDSDLRLITYQLIAQFLRFCNEEACLFSLAELIEGCPFPTMRAAAVGLLKDRIDEAFKNQKDDNNEVPSVFTSRVIVDKFFPILFRMEHGWKTSDNDFLEGFGVQIQTLNFYLYLLIRDKGKNQTTLWDKERIEWVMKEYICPLEDRVDQLLPVFEEQRLSPTMISEEPLDSKILKLELLKNVTCQIEAQTNLP</sequence>
<dbReference type="EMBL" id="JABAYA010000004">
    <property type="protein sequence ID" value="KAF7732088.1"/>
    <property type="molecule type" value="Genomic_DNA"/>
</dbReference>
<dbReference type="GO" id="GO:0005737">
    <property type="term" value="C:cytoplasm"/>
    <property type="evidence" value="ECO:0007669"/>
    <property type="project" value="TreeGrafter"/>
</dbReference>
<dbReference type="AlphaFoldDB" id="A0A8H7BZF1"/>
<reference evidence="1" key="1">
    <citation type="submission" date="2020-01" db="EMBL/GenBank/DDBJ databases">
        <title>Genome Sequencing of Three Apophysomyces-Like Fungal Strains Confirms a Novel Fungal Genus in the Mucoromycota with divergent Burkholderia-like Endosymbiotic Bacteria.</title>
        <authorList>
            <person name="Stajich J.E."/>
            <person name="Macias A.M."/>
            <person name="Carter-House D."/>
            <person name="Lovett B."/>
            <person name="Kasson L.R."/>
            <person name="Berry K."/>
            <person name="Grigoriev I."/>
            <person name="Chang Y."/>
            <person name="Spatafora J."/>
            <person name="Kasson M.T."/>
        </authorList>
    </citation>
    <scope>NUCLEOTIDE SEQUENCE</scope>
    <source>
        <strain evidence="1">NRRL A-21654</strain>
    </source>
</reference>
<dbReference type="InterPro" id="IPR019516">
    <property type="entry name" value="Glomulin/ALF4"/>
</dbReference>